<proteinExistence type="predicted"/>
<dbReference type="Proteomes" id="UP000540412">
    <property type="component" value="Unassembled WGS sequence"/>
</dbReference>
<dbReference type="Gene3D" id="1.10.10.10">
    <property type="entry name" value="Winged helix-like DNA-binding domain superfamily/Winged helix DNA-binding domain"/>
    <property type="match status" value="1"/>
</dbReference>
<keyword evidence="3" id="KW-1185">Reference proteome</keyword>
<feature type="region of interest" description="Disordered" evidence="1">
    <location>
        <begin position="1"/>
        <end position="31"/>
    </location>
</feature>
<dbReference type="Pfam" id="PF13412">
    <property type="entry name" value="HTH_24"/>
    <property type="match status" value="1"/>
</dbReference>
<dbReference type="PANTHER" id="PTHR30363">
    <property type="entry name" value="HTH-TYPE TRANSCRIPTIONAL REGULATOR SRLR-RELATED"/>
    <property type="match status" value="1"/>
</dbReference>
<dbReference type="InterPro" id="IPR036390">
    <property type="entry name" value="WH_DNA-bd_sf"/>
</dbReference>
<evidence type="ECO:0000256" key="1">
    <source>
        <dbReference type="SAM" id="MobiDB-lite"/>
    </source>
</evidence>
<dbReference type="AlphaFoldDB" id="A0A7W9PH15"/>
<dbReference type="EMBL" id="JACHIT010000002">
    <property type="protein sequence ID" value="MBB5915920.1"/>
    <property type="molecule type" value="Genomic_DNA"/>
</dbReference>
<protein>
    <submittedName>
        <fullName evidence="2">Putative ArsR family transcriptional regulator</fullName>
    </submittedName>
</protein>
<evidence type="ECO:0000313" key="2">
    <source>
        <dbReference type="EMBL" id="MBB5915920.1"/>
    </source>
</evidence>
<comment type="caution">
    <text evidence="2">The sequence shown here is derived from an EMBL/GenBank/DDBJ whole genome shotgun (WGS) entry which is preliminary data.</text>
</comment>
<name>A0A7W9PH15_9NOCA</name>
<dbReference type="SUPFAM" id="SSF46785">
    <property type="entry name" value="Winged helix' DNA-binding domain"/>
    <property type="match status" value="1"/>
</dbReference>
<accession>A0A7W9PH15</accession>
<dbReference type="InterPro" id="IPR050313">
    <property type="entry name" value="Carb_Metab_HTH_regulators"/>
</dbReference>
<sequence>MKTVGLRTEAGTGRREGARNTAAPASPAGEGHTREAVIQLLLEQGPITATAIGKRLGLSPAGVRRHLDALIESGEARAMRSAPWQQKGRGRPAKQYQLTATGRGRLGHAYDDLAGAAMRQLREIGGDSAIAEFARKRVATIVTGIDKLARHTPESTEEKAEEIAEAFTEAGFAASTRKVGAGVQICQHHCPVSHVAEEFPELCAAELEAFRELLGTHVQRLATIANGDCACTTHVPLFVLPNAGDPGQKHAGNVGVENHAGTMDGGNHALTTDVENPDETAAQPAVANTIDSGRSAE</sequence>
<dbReference type="InterPro" id="IPR036388">
    <property type="entry name" value="WH-like_DNA-bd_sf"/>
</dbReference>
<feature type="region of interest" description="Disordered" evidence="1">
    <location>
        <begin position="258"/>
        <end position="297"/>
    </location>
</feature>
<evidence type="ECO:0000313" key="3">
    <source>
        <dbReference type="Proteomes" id="UP000540412"/>
    </source>
</evidence>
<organism evidence="2 3">
    <name type="scientific">Nocardia transvalensis</name>
    <dbReference type="NCBI Taxonomy" id="37333"/>
    <lineage>
        <taxon>Bacteria</taxon>
        <taxon>Bacillati</taxon>
        <taxon>Actinomycetota</taxon>
        <taxon>Actinomycetes</taxon>
        <taxon>Mycobacteriales</taxon>
        <taxon>Nocardiaceae</taxon>
        <taxon>Nocardia</taxon>
    </lineage>
</organism>
<dbReference type="CDD" id="cd00090">
    <property type="entry name" value="HTH_ARSR"/>
    <property type="match status" value="1"/>
</dbReference>
<dbReference type="PANTHER" id="PTHR30363:SF28">
    <property type="entry name" value="TRANSCRIPTIONAL REGULATORY PROTEIN-RELATED"/>
    <property type="match status" value="1"/>
</dbReference>
<dbReference type="InterPro" id="IPR011991">
    <property type="entry name" value="ArsR-like_HTH"/>
</dbReference>
<gene>
    <name evidence="2" type="ORF">BJY24_004832</name>
</gene>
<reference evidence="2 3" key="1">
    <citation type="submission" date="2020-08" db="EMBL/GenBank/DDBJ databases">
        <title>Sequencing the genomes of 1000 actinobacteria strains.</title>
        <authorList>
            <person name="Klenk H.-P."/>
        </authorList>
    </citation>
    <scope>NUCLEOTIDE SEQUENCE [LARGE SCALE GENOMIC DNA]</scope>
    <source>
        <strain evidence="2 3">DSM 43582</strain>
    </source>
</reference>